<evidence type="ECO:0000313" key="4">
    <source>
        <dbReference type="Proteomes" id="UP001284654"/>
    </source>
</evidence>
<evidence type="ECO:0000256" key="2">
    <source>
        <dbReference type="SAM" id="SignalP"/>
    </source>
</evidence>
<feature type="signal peptide" evidence="2">
    <location>
        <begin position="1"/>
        <end position="21"/>
    </location>
</feature>
<feature type="region of interest" description="Disordered" evidence="1">
    <location>
        <begin position="191"/>
        <end position="214"/>
    </location>
</feature>
<accession>A0AAW8Z8C6</accession>
<dbReference type="EMBL" id="JAWJYY010000001">
    <property type="protein sequence ID" value="MDV4316843.1"/>
    <property type="molecule type" value="Genomic_DNA"/>
</dbReference>
<protein>
    <submittedName>
        <fullName evidence="3">Uncharacterized protein</fullName>
    </submittedName>
</protein>
<feature type="chain" id="PRO_5043510810" evidence="2">
    <location>
        <begin position="22"/>
        <end position="214"/>
    </location>
</feature>
<feature type="compositionally biased region" description="Polar residues" evidence="1">
    <location>
        <begin position="107"/>
        <end position="120"/>
    </location>
</feature>
<comment type="caution">
    <text evidence="3">The sequence shown here is derived from an EMBL/GenBank/DDBJ whole genome shotgun (WGS) entry which is preliminary data.</text>
</comment>
<dbReference type="Proteomes" id="UP001284654">
    <property type="component" value="Unassembled WGS sequence"/>
</dbReference>
<reference evidence="3" key="1">
    <citation type="submission" date="2023-10" db="EMBL/GenBank/DDBJ databases">
        <authorList>
            <person name="Sykes E.M.E."/>
            <person name="Khan I.U.H."/>
            <person name="Kumar A."/>
        </authorList>
    </citation>
    <scope>NUCLEOTIDE SEQUENCE</scope>
    <source>
        <strain evidence="3">IK5</strain>
    </source>
</reference>
<organism evidence="3 4">
    <name type="scientific">Acinetobacter indicus</name>
    <dbReference type="NCBI Taxonomy" id="756892"/>
    <lineage>
        <taxon>Bacteria</taxon>
        <taxon>Pseudomonadati</taxon>
        <taxon>Pseudomonadota</taxon>
        <taxon>Gammaproteobacteria</taxon>
        <taxon>Moraxellales</taxon>
        <taxon>Moraxellaceae</taxon>
        <taxon>Acinetobacter</taxon>
    </lineage>
</organism>
<name>A0AAW8Z8C6_9GAMM</name>
<evidence type="ECO:0000256" key="1">
    <source>
        <dbReference type="SAM" id="MobiDB-lite"/>
    </source>
</evidence>
<dbReference type="AlphaFoldDB" id="A0AAW8Z8C6"/>
<feature type="region of interest" description="Disordered" evidence="1">
    <location>
        <begin position="84"/>
        <end position="124"/>
    </location>
</feature>
<proteinExistence type="predicted"/>
<evidence type="ECO:0000313" key="3">
    <source>
        <dbReference type="EMBL" id="MDV4316843.1"/>
    </source>
</evidence>
<sequence length="214" mass="21314">MYSKLLGAGLITGLMSATAFAEPPIQPGDTLESLSKAKVVTTVNGQPGSLQDIVASGQVRIVSEANPQVVQPMPTNPQLDVIPADAPAQAPGHDAPAQAVAPDASALTSQPVPAGQSTDPLAQGAQPITEPAAELTAPAAEATQNAAPMMDSSAEAPVNGIEAETDVTQEALAAAPEAAPMADPAIQAAPEAGAEQMQAPVQALPEAPSLNEAN</sequence>
<gene>
    <name evidence="3" type="ORF">MSG88_14040</name>
</gene>
<dbReference type="RefSeq" id="WP_075175520.1">
    <property type="nucleotide sequence ID" value="NZ_JAAZRV010000007.1"/>
</dbReference>
<keyword evidence="2" id="KW-0732">Signal</keyword>
<feature type="compositionally biased region" description="Low complexity" evidence="1">
    <location>
        <begin position="94"/>
        <end position="106"/>
    </location>
</feature>